<keyword evidence="7" id="KW-0812">Transmembrane</keyword>
<comment type="caution">
    <text evidence="6">Lacks conserved residue(s) required for the propagation of feature annotation.</text>
</comment>
<evidence type="ECO:0000256" key="7">
    <source>
        <dbReference type="SAM" id="Phobius"/>
    </source>
</evidence>
<organism evidence="10 11">
    <name type="scientific">Hydra vulgaris</name>
    <name type="common">Hydra</name>
    <name type="synonym">Hydra attenuata</name>
    <dbReference type="NCBI Taxonomy" id="6087"/>
    <lineage>
        <taxon>Eukaryota</taxon>
        <taxon>Metazoa</taxon>
        <taxon>Cnidaria</taxon>
        <taxon>Hydrozoa</taxon>
        <taxon>Hydroidolina</taxon>
        <taxon>Anthoathecata</taxon>
        <taxon>Aplanulata</taxon>
        <taxon>Hydridae</taxon>
        <taxon>Hydra</taxon>
    </lineage>
</organism>
<feature type="transmembrane region" description="Helical" evidence="7">
    <location>
        <begin position="263"/>
        <end position="285"/>
    </location>
</feature>
<protein>
    <submittedName>
        <fullName evidence="11">Ephrin-4-like isoform X1</fullName>
    </submittedName>
</protein>
<reference evidence="11" key="1">
    <citation type="submission" date="2025-08" db="UniProtKB">
        <authorList>
            <consortium name="RefSeq"/>
        </authorList>
    </citation>
    <scope>IDENTIFICATION</scope>
</reference>
<evidence type="ECO:0000256" key="1">
    <source>
        <dbReference type="ARBA" id="ARBA00004370"/>
    </source>
</evidence>
<feature type="signal peptide" evidence="8">
    <location>
        <begin position="1"/>
        <end position="18"/>
    </location>
</feature>
<dbReference type="Gene3D" id="2.60.40.420">
    <property type="entry name" value="Cupredoxins - blue copper proteins"/>
    <property type="match status" value="1"/>
</dbReference>
<feature type="domain" description="Ephrin RBD" evidence="9">
    <location>
        <begin position="19"/>
        <end position="169"/>
    </location>
</feature>
<evidence type="ECO:0000256" key="3">
    <source>
        <dbReference type="ARBA" id="ARBA00023136"/>
    </source>
</evidence>
<accession>A0ABM4D7C6</accession>
<gene>
    <name evidence="11" type="primary">LOC101241625</name>
</gene>
<comment type="subcellular location">
    <subcellularLocation>
        <location evidence="1">Membrane</location>
    </subcellularLocation>
</comment>
<evidence type="ECO:0000256" key="6">
    <source>
        <dbReference type="PROSITE-ProRule" id="PRU00884"/>
    </source>
</evidence>
<keyword evidence="4" id="KW-1015">Disulfide bond</keyword>
<evidence type="ECO:0000313" key="10">
    <source>
        <dbReference type="Proteomes" id="UP001652625"/>
    </source>
</evidence>
<evidence type="ECO:0000256" key="8">
    <source>
        <dbReference type="SAM" id="SignalP"/>
    </source>
</evidence>
<comment type="similarity">
    <text evidence="6">Belongs to the ephrin family.</text>
</comment>
<evidence type="ECO:0000256" key="2">
    <source>
        <dbReference type="ARBA" id="ARBA00022729"/>
    </source>
</evidence>
<feature type="chain" id="PRO_5047242451" evidence="8">
    <location>
        <begin position="19"/>
        <end position="360"/>
    </location>
</feature>
<sequence>MIIKITLLLWIQAVLIDALQLPTFLWDPRNKIFAGDLCEGKYAKISVNYEATIYFTCPHEALCSDVIEGESNNAKSMYENMYLVSKEEFDNCDVKENQVPVLLCDSPEDSSVIKFASFYIFDVKSSLRISFKDNTTYYFVATSDGKKNGITKLKGGRCKENNMRLAMYVRGQQDNSPINEHMCYEPKKFVSLLKTDSPITTAASVLKSFQLQPEAFLKTTQFSSPNTEPSDEKTKIFSYENTYKNPVREQIKGNPSTDSKSHIWYNVLYGFVGFIVGIVITIFIIKVKKSWTEKSLSQPKAVCPEICKGKDNKTETINPDNQTQLLFSDNQAYRRSTEGNPLIEKLPFSNENDCVILVTK</sequence>
<dbReference type="InterPro" id="IPR008972">
    <property type="entry name" value="Cupredoxin"/>
</dbReference>
<keyword evidence="7" id="KW-1133">Transmembrane helix</keyword>
<dbReference type="PANTHER" id="PTHR11304:SF29">
    <property type="entry name" value="EPHRIN"/>
    <property type="match status" value="1"/>
</dbReference>
<dbReference type="Proteomes" id="UP001652625">
    <property type="component" value="Chromosome 12"/>
</dbReference>
<dbReference type="GeneID" id="101241625"/>
<keyword evidence="3 7" id="KW-0472">Membrane</keyword>
<evidence type="ECO:0000256" key="5">
    <source>
        <dbReference type="ARBA" id="ARBA00023180"/>
    </source>
</evidence>
<dbReference type="SUPFAM" id="SSF49503">
    <property type="entry name" value="Cupredoxins"/>
    <property type="match status" value="1"/>
</dbReference>
<dbReference type="PROSITE" id="PS51551">
    <property type="entry name" value="EPHRIN_RBD_2"/>
    <property type="match status" value="1"/>
</dbReference>
<evidence type="ECO:0000256" key="4">
    <source>
        <dbReference type="ARBA" id="ARBA00023157"/>
    </source>
</evidence>
<dbReference type="InterPro" id="IPR031328">
    <property type="entry name" value="Ephrin"/>
</dbReference>
<name>A0ABM4D7C6_HYDVU</name>
<dbReference type="RefSeq" id="XP_065670218.1">
    <property type="nucleotide sequence ID" value="XM_065814146.1"/>
</dbReference>
<keyword evidence="5" id="KW-0325">Glycoprotein</keyword>
<dbReference type="Pfam" id="PF00812">
    <property type="entry name" value="Ephrin"/>
    <property type="match status" value="1"/>
</dbReference>
<dbReference type="InterPro" id="IPR001799">
    <property type="entry name" value="Ephrin_RBD"/>
</dbReference>
<evidence type="ECO:0000259" key="9">
    <source>
        <dbReference type="PROSITE" id="PS51551"/>
    </source>
</evidence>
<dbReference type="PANTHER" id="PTHR11304">
    <property type="entry name" value="EPHRIN"/>
    <property type="match status" value="1"/>
</dbReference>
<keyword evidence="2 8" id="KW-0732">Signal</keyword>
<evidence type="ECO:0000313" key="11">
    <source>
        <dbReference type="RefSeq" id="XP_065670218.1"/>
    </source>
</evidence>
<proteinExistence type="inferred from homology"/>
<keyword evidence="10" id="KW-1185">Reference proteome</keyword>